<evidence type="ECO:0000256" key="1">
    <source>
        <dbReference type="ARBA" id="ARBA00022737"/>
    </source>
</evidence>
<dbReference type="Pfam" id="PF00515">
    <property type="entry name" value="TPR_1"/>
    <property type="match status" value="1"/>
</dbReference>
<dbReference type="InterPro" id="IPR027417">
    <property type="entry name" value="P-loop_NTPase"/>
</dbReference>
<dbReference type="PANTHER" id="PTHR44858:SF18">
    <property type="entry name" value="TETRATRICOPEPTIDE REPEAT (TPR) PROTEIN"/>
    <property type="match status" value="1"/>
</dbReference>
<protein>
    <submittedName>
        <fullName evidence="4">Tetratricopeptide repeat protein</fullName>
    </submittedName>
</protein>
<dbReference type="EMBL" id="VCBC01000004">
    <property type="protein sequence ID" value="TLU66912.1"/>
    <property type="molecule type" value="Genomic_DNA"/>
</dbReference>
<feature type="repeat" description="TPR" evidence="3">
    <location>
        <begin position="73"/>
        <end position="106"/>
    </location>
</feature>
<reference evidence="4 5" key="1">
    <citation type="submission" date="2019-05" db="EMBL/GenBank/DDBJ databases">
        <title>Genome sequences of Thalassotalea litorea 1K03283.</title>
        <authorList>
            <person name="Zhang D."/>
        </authorList>
    </citation>
    <scope>NUCLEOTIDE SEQUENCE [LARGE SCALE GENOMIC DNA]</scope>
    <source>
        <strain evidence="4 5">MCCC 1K03283</strain>
    </source>
</reference>
<feature type="repeat" description="TPR" evidence="3">
    <location>
        <begin position="39"/>
        <end position="72"/>
    </location>
</feature>
<dbReference type="InterPro" id="IPR050498">
    <property type="entry name" value="Ycf3"/>
</dbReference>
<dbReference type="Gene3D" id="3.40.50.300">
    <property type="entry name" value="P-loop containing nucleotide triphosphate hydrolases"/>
    <property type="match status" value="1"/>
</dbReference>
<evidence type="ECO:0000256" key="2">
    <source>
        <dbReference type="ARBA" id="ARBA00022803"/>
    </source>
</evidence>
<name>A0A5R9INR0_9GAMM</name>
<dbReference type="Pfam" id="PF07719">
    <property type="entry name" value="TPR_2"/>
    <property type="match status" value="1"/>
</dbReference>
<dbReference type="Gene3D" id="1.25.40.10">
    <property type="entry name" value="Tetratricopeptide repeat domain"/>
    <property type="match status" value="2"/>
</dbReference>
<dbReference type="Pfam" id="PF13469">
    <property type="entry name" value="Sulfotransfer_3"/>
    <property type="match status" value="1"/>
</dbReference>
<gene>
    <name evidence="4" type="ORF">FE810_05240</name>
</gene>
<feature type="repeat" description="TPR" evidence="3">
    <location>
        <begin position="242"/>
        <end position="275"/>
    </location>
</feature>
<evidence type="ECO:0000256" key="3">
    <source>
        <dbReference type="PROSITE-ProRule" id="PRU00339"/>
    </source>
</evidence>
<dbReference type="SMART" id="SM00028">
    <property type="entry name" value="TPR"/>
    <property type="match status" value="9"/>
</dbReference>
<dbReference type="InterPro" id="IPR011990">
    <property type="entry name" value="TPR-like_helical_dom_sf"/>
</dbReference>
<dbReference type="PROSITE" id="PS50293">
    <property type="entry name" value="TPR_REGION"/>
    <property type="match status" value="1"/>
</dbReference>
<dbReference type="InterPro" id="IPR013105">
    <property type="entry name" value="TPR_2"/>
</dbReference>
<dbReference type="Pfam" id="PF13181">
    <property type="entry name" value="TPR_8"/>
    <property type="match status" value="1"/>
</dbReference>
<evidence type="ECO:0000313" key="4">
    <source>
        <dbReference type="EMBL" id="TLU66912.1"/>
    </source>
</evidence>
<dbReference type="RefSeq" id="WP_138318978.1">
    <property type="nucleotide sequence ID" value="NZ_VCBC01000004.1"/>
</dbReference>
<dbReference type="AlphaFoldDB" id="A0A5R9INR0"/>
<dbReference type="SUPFAM" id="SSF48452">
    <property type="entry name" value="TPR-like"/>
    <property type="match status" value="2"/>
</dbReference>
<keyword evidence="2 3" id="KW-0802">TPR repeat</keyword>
<dbReference type="InterPro" id="IPR019734">
    <property type="entry name" value="TPR_rpt"/>
</dbReference>
<sequence>MNQQIVEQLQQGFQLLQAGQIDQAKLCFEAILNVDANNEFALNLLGVTYLRLAQPQQAIDVLHRALKVNQKDSETYANLGLAFKDLNQWSKAQGFLEQSLQINPKQPTVLNNLGNVFAAQNLHQQAAKCFDAALKLAPDYPECLSNFAQSLKEIGQHTIGLKAIGAARKLEPDNSYFANVQGEIELACGQYQAAEKSFNNAISLGDNLVAKVNLSTALKQTGCYAKAKDCLYEVLAIEENNTEAHHHLGVLQEQLGEFDQAASSFRRALQYTPNHASSFYQLAKLKQQSLSKQEVEKINNLLTDPVTPDVFKVSLYLALGVHADKQKHFHQAIEYFIQAKSLKAKKVPYQAEITEQYRHVVKEIQPQVGQGQVVGNMQPVFIVGMPRSGTSLTEQILASHSQVFGAGELGFINDLMKQAEQQTQTRYPYCLTKLSTQSLTHLGQTYKQRITQTFGEHPVVIDKNPLNYNFIGFIKAILPDAKFIYCKRQAMDNCVSIFKLPFDDNQSYAHDLSGLGHYYREHQALMTIWQQQFSDDMLQIDYENMVMDQQQQTQNLMDFLGLDYEDATDEFYKTERIVMTPSAEQVRQPIYTSSVNNWQKYGDAVLPLAEALQIDL</sequence>
<accession>A0A5R9INR0</accession>
<proteinExistence type="predicted"/>
<organism evidence="4 5">
    <name type="scientific">Thalassotalea litorea</name>
    <dbReference type="NCBI Taxonomy" id="2020715"/>
    <lineage>
        <taxon>Bacteria</taxon>
        <taxon>Pseudomonadati</taxon>
        <taxon>Pseudomonadota</taxon>
        <taxon>Gammaproteobacteria</taxon>
        <taxon>Alteromonadales</taxon>
        <taxon>Colwelliaceae</taxon>
        <taxon>Thalassotalea</taxon>
    </lineage>
</organism>
<dbReference type="SUPFAM" id="SSF52540">
    <property type="entry name" value="P-loop containing nucleoside triphosphate hydrolases"/>
    <property type="match status" value="1"/>
</dbReference>
<feature type="repeat" description="TPR" evidence="3">
    <location>
        <begin position="107"/>
        <end position="140"/>
    </location>
</feature>
<comment type="caution">
    <text evidence="4">The sequence shown here is derived from an EMBL/GenBank/DDBJ whole genome shotgun (WGS) entry which is preliminary data.</text>
</comment>
<dbReference type="OrthoDB" id="9815894at2"/>
<keyword evidence="5" id="KW-1185">Reference proteome</keyword>
<keyword evidence="1" id="KW-0677">Repeat</keyword>
<dbReference type="Pfam" id="PF13432">
    <property type="entry name" value="TPR_16"/>
    <property type="match status" value="1"/>
</dbReference>
<dbReference type="Proteomes" id="UP000307790">
    <property type="component" value="Unassembled WGS sequence"/>
</dbReference>
<dbReference type="PROSITE" id="PS50005">
    <property type="entry name" value="TPR"/>
    <property type="match status" value="4"/>
</dbReference>
<dbReference type="Pfam" id="PF13176">
    <property type="entry name" value="TPR_7"/>
    <property type="match status" value="1"/>
</dbReference>
<evidence type="ECO:0000313" key="5">
    <source>
        <dbReference type="Proteomes" id="UP000307790"/>
    </source>
</evidence>
<dbReference type="PANTHER" id="PTHR44858">
    <property type="entry name" value="TETRATRICOPEPTIDE REPEAT PROTEIN 6"/>
    <property type="match status" value="1"/>
</dbReference>